<dbReference type="PANTHER" id="PTHR15332">
    <property type="entry name" value="PROPROTEIN CONVERTASE SUBTILISIN_KEXIN TYPE 5-LIKE"/>
    <property type="match status" value="1"/>
</dbReference>
<dbReference type="Proteomes" id="UP001162131">
    <property type="component" value="Unassembled WGS sequence"/>
</dbReference>
<evidence type="ECO:0000256" key="1">
    <source>
        <dbReference type="SAM" id="Phobius"/>
    </source>
</evidence>
<dbReference type="InterPro" id="IPR001368">
    <property type="entry name" value="TNFR/NGFR_Cys_rich_reg"/>
</dbReference>
<accession>A0AAU9KGM6</accession>
<keyword evidence="1" id="KW-0812">Transmembrane</keyword>
<organism evidence="3 4">
    <name type="scientific">Blepharisma stoltei</name>
    <dbReference type="NCBI Taxonomy" id="1481888"/>
    <lineage>
        <taxon>Eukaryota</taxon>
        <taxon>Sar</taxon>
        <taxon>Alveolata</taxon>
        <taxon>Ciliophora</taxon>
        <taxon>Postciliodesmatophora</taxon>
        <taxon>Heterotrichea</taxon>
        <taxon>Heterotrichida</taxon>
        <taxon>Blepharismidae</taxon>
        <taxon>Blepharisma</taxon>
    </lineage>
</organism>
<dbReference type="CDD" id="cd00064">
    <property type="entry name" value="FU"/>
    <property type="match status" value="1"/>
</dbReference>
<keyword evidence="1" id="KW-0472">Membrane</keyword>
<feature type="transmembrane region" description="Helical" evidence="1">
    <location>
        <begin position="1014"/>
        <end position="1036"/>
    </location>
</feature>
<dbReference type="InterPro" id="IPR013320">
    <property type="entry name" value="ConA-like_dom_sf"/>
</dbReference>
<dbReference type="SMART" id="SM00261">
    <property type="entry name" value="FU"/>
    <property type="match status" value="3"/>
</dbReference>
<dbReference type="InterPro" id="IPR006212">
    <property type="entry name" value="Furin_repeat"/>
</dbReference>
<dbReference type="AlphaFoldDB" id="A0AAU9KGM6"/>
<dbReference type="EMBL" id="CAJZBQ010000063">
    <property type="protein sequence ID" value="CAG9335944.1"/>
    <property type="molecule type" value="Genomic_DNA"/>
</dbReference>
<evidence type="ECO:0000259" key="2">
    <source>
        <dbReference type="PROSITE" id="PS00652"/>
    </source>
</evidence>
<protein>
    <recommendedName>
        <fullName evidence="2">TNFR-Cys domain-containing protein</fullName>
    </recommendedName>
</protein>
<dbReference type="PANTHER" id="PTHR15332:SF175">
    <property type="entry name" value="PROPROTEIN CONVERTASE SUBTILISIN_KEXIN TYPE 5-LIKE"/>
    <property type="match status" value="1"/>
</dbReference>
<gene>
    <name evidence="3" type="ORF">BSTOLATCC_MIC65259</name>
</gene>
<dbReference type="Pfam" id="PF13385">
    <property type="entry name" value="Laminin_G_3"/>
    <property type="match status" value="1"/>
</dbReference>
<feature type="domain" description="TNFR-Cys" evidence="2">
    <location>
        <begin position="260"/>
        <end position="297"/>
    </location>
</feature>
<name>A0AAU9KGM6_9CILI</name>
<dbReference type="Gene3D" id="2.10.220.10">
    <property type="entry name" value="Hormone Receptor, Insulin-like Growth Factor Receptor 1, Chain A, domain 2"/>
    <property type="match status" value="1"/>
</dbReference>
<keyword evidence="4" id="KW-1185">Reference proteome</keyword>
<dbReference type="Gene3D" id="2.60.120.200">
    <property type="match status" value="2"/>
</dbReference>
<evidence type="ECO:0000313" key="3">
    <source>
        <dbReference type="EMBL" id="CAG9335944.1"/>
    </source>
</evidence>
<proteinExistence type="predicted"/>
<evidence type="ECO:0000313" key="4">
    <source>
        <dbReference type="Proteomes" id="UP001162131"/>
    </source>
</evidence>
<feature type="transmembrane region" description="Helical" evidence="1">
    <location>
        <begin position="967"/>
        <end position="993"/>
    </location>
</feature>
<reference evidence="3" key="1">
    <citation type="submission" date="2021-09" db="EMBL/GenBank/DDBJ databases">
        <authorList>
            <consortium name="AG Swart"/>
            <person name="Singh M."/>
            <person name="Singh A."/>
            <person name="Seah K."/>
            <person name="Emmerich C."/>
        </authorList>
    </citation>
    <scope>NUCLEOTIDE SEQUENCE</scope>
    <source>
        <strain evidence="3">ATCC30299</strain>
    </source>
</reference>
<comment type="caution">
    <text evidence="3">The sequence shown here is derived from an EMBL/GenBank/DDBJ whole genome shotgun (WGS) entry which is preliminary data.</text>
</comment>
<dbReference type="SUPFAM" id="SSF57184">
    <property type="entry name" value="Growth factor receptor domain"/>
    <property type="match status" value="1"/>
</dbReference>
<feature type="transmembrane region" description="Helical" evidence="1">
    <location>
        <begin position="1048"/>
        <end position="1064"/>
    </location>
</feature>
<dbReference type="SUPFAM" id="SSF49899">
    <property type="entry name" value="Concanavalin A-like lectins/glucanases"/>
    <property type="match status" value="2"/>
</dbReference>
<dbReference type="InterPro" id="IPR009030">
    <property type="entry name" value="Growth_fac_rcpt_cys_sf"/>
</dbReference>
<keyword evidence="1" id="KW-1133">Transmembrane helix</keyword>
<sequence length="1065" mass="119155">MLSNVCLKFCPSGYILSGNQCNLSNELVFNLRLSQIKDIVYDSVRNVAFQTGNDDSFYPFYNLEDPFAANLRGYYFRGTSFMKSKDNSPSLTLGAEFTISAWINPILDIGYIISKQDSLSTNFITFSLTLGKLCFSMTLEDGTSVSYTTTTISITLGSWNFIAAKSIISPTPKQQISFYIDSSSEISSDLASSWYQDISSAFTINIGAGSDLSTNLYKGFLWDVKFFSVNEPIISIITSGTCSGCSLCPIELSNDCIPNCDLPFYPSGLSCNSCQAQCGWGCVRHDKNCNLCQDVICLVCDDYTSTCITCREHTYMSLAAVCACYDGYYWDLVNEECTLCDFTCKTCISSTSGGCLVCAPGFYMYLGWCITECPDGFIENGSICEEQDTFIFYLSFDTLEGVVYDKKSKIPALIGSSPEFYPDYDPFDPLAAPYRGFYFNGINSIMHLPIYPGYSSPVLSFGYSFTFSIWINIENGFGTVVSKQDSLYNQIFSLQLAVGIVKISLNFSISSINYFFYLQTLGSYEWNHITIAAEYTNLKYTIIAFYLNGLIDHQANIGFDYFEDTKIDVTFTLGAAKNSLGYSSYFKGFIYDIKGYNSLKSISSLALPSWKCTESCKACLTNGMCISNCLISQYWIGPQYYNCSICSNECSSCRDSSKFCNLCDNPKCYSCTDYAATSCLECISNASNITSCKCNYGLGWNPSLGACEICQANQFKANDSCFDCPDLCTQCENEDKCISCVKNAELRSGSCFCPPEQLKKSICLSVFHVTLAVNPINTLTLSFSEDLKKNLTDIQILVQIHNKTISLWSVTYISNRTFLISCDFGIKKFKKTVVTVLFKDLEGIQSISGSVLLEKYLIGTLYNSDVMPEEIIEIKNQVSAGIKILVGLGAIFSIFSLNPSSLWTMLNTIQLLAYIPYASYPITEKISVFFKSMNNFNIVPNLFLLFIEENESNSPYSRASNYGYDSYLIFVNIGSDATVLCCIIIATPLVYYFSKCSQRYIGKKFKKIFKEYKFATFLRFWIVSYLEFGFASIIGILSTENYEILKDSIYSTNYFLCWICIVIII</sequence>
<dbReference type="PROSITE" id="PS00652">
    <property type="entry name" value="TNFR_NGFR_1"/>
    <property type="match status" value="1"/>
</dbReference>